<protein>
    <submittedName>
        <fullName evidence="1">Uncharacterized protein</fullName>
    </submittedName>
</protein>
<gene>
    <name evidence="1" type="ORF">BN948_01616</name>
</gene>
<accession>A0A1L1PJS9</accession>
<name>A0A1L1PJS9_HYDIT</name>
<reference evidence="2" key="2">
    <citation type="submission" date="2014-11" db="EMBL/GenBank/DDBJ databases">
        <title>Draft genome sequence of Hydrogenophaga intermedia S1.</title>
        <authorList>
            <person name="Gan H.M."/>
            <person name="Chew T.H."/>
            <person name="Stolz A."/>
        </authorList>
    </citation>
    <scope>NUCLEOTIDE SEQUENCE [LARGE SCALE GENOMIC DNA]</scope>
    <source>
        <strain evidence="2">S1</strain>
    </source>
</reference>
<proteinExistence type="predicted"/>
<evidence type="ECO:0000313" key="1">
    <source>
        <dbReference type="EMBL" id="CDN87197.1"/>
    </source>
</evidence>
<dbReference type="AlphaFoldDB" id="A0A1L1PJS9"/>
<reference evidence="2" key="1">
    <citation type="submission" date="2014-02" db="EMBL/GenBank/DDBJ databases">
        <authorList>
            <person name="Gan H."/>
        </authorList>
    </citation>
    <scope>NUCLEOTIDE SEQUENCE [LARGE SCALE GENOMIC DNA]</scope>
    <source>
        <strain evidence="2">S1</strain>
    </source>
</reference>
<organism evidence="1 2">
    <name type="scientific">Hydrogenophaga intermedia</name>
    <dbReference type="NCBI Taxonomy" id="65786"/>
    <lineage>
        <taxon>Bacteria</taxon>
        <taxon>Pseudomonadati</taxon>
        <taxon>Pseudomonadota</taxon>
        <taxon>Betaproteobacteria</taxon>
        <taxon>Burkholderiales</taxon>
        <taxon>Comamonadaceae</taxon>
        <taxon>Hydrogenophaga</taxon>
    </lineage>
</organism>
<evidence type="ECO:0000313" key="2">
    <source>
        <dbReference type="Proteomes" id="UP000028878"/>
    </source>
</evidence>
<dbReference type="Proteomes" id="UP000028878">
    <property type="component" value="Unassembled WGS sequence"/>
</dbReference>
<keyword evidence="2" id="KW-1185">Reference proteome</keyword>
<sequence>MVAKQRDMIQLSFLAHTRDVPERIRLRDCSLGFAGHNAELSTGLITGVYGGSAKQAALVAASRWTQEHQRAAGLNRVLMVDLNYRVDNFHLTREQARRDTVAETGWIHFDRIGAALRDELRDQWVEWIVRDTGTRRASVADESLVNLALKYPDCVAKTFQHEKAVRCIVHPVNPAIDPSIVLWAATLRYDKTRFEDASVRFLPHIQIQL</sequence>
<dbReference type="RefSeq" id="WP_009518077.1">
    <property type="nucleotide sequence ID" value="NZ_CCAE010000009.1"/>
</dbReference>
<dbReference type="EMBL" id="CCAE010000009">
    <property type="protein sequence ID" value="CDN87197.1"/>
    <property type="molecule type" value="Genomic_DNA"/>
</dbReference>